<dbReference type="HAMAP" id="MF_01032">
    <property type="entry name" value="LeuD_type2"/>
    <property type="match status" value="1"/>
</dbReference>
<proteinExistence type="inferred from homology"/>
<dbReference type="GO" id="GO:0003861">
    <property type="term" value="F:3-isopropylmalate dehydratase activity"/>
    <property type="evidence" value="ECO:0007669"/>
    <property type="project" value="UniProtKB-UniRule"/>
</dbReference>
<keyword evidence="7" id="KW-0100">Branched-chain amino acid biosynthesis</keyword>
<dbReference type="InterPro" id="IPR033940">
    <property type="entry name" value="IPMI_Swivel"/>
</dbReference>
<comment type="caution">
    <text evidence="9">The sequence shown here is derived from an EMBL/GenBank/DDBJ whole genome shotgun (WGS) entry which is preliminary data.</text>
</comment>
<dbReference type="InterPro" id="IPR050075">
    <property type="entry name" value="LeuD"/>
</dbReference>
<evidence type="ECO:0000256" key="4">
    <source>
        <dbReference type="ARBA" id="ARBA00009869"/>
    </source>
</evidence>
<comment type="function">
    <text evidence="2 7">Catalyzes the isomerization between 2-isopropylmalate and 3-isopropylmalate, via the formation of 2-isopropylmaleate.</text>
</comment>
<dbReference type="AlphaFoldDB" id="A0AAE3VH35"/>
<dbReference type="EC" id="4.2.1.33" evidence="7"/>
<keyword evidence="10" id="KW-1185">Reference proteome</keyword>
<dbReference type="PANTHER" id="PTHR43345">
    <property type="entry name" value="3-ISOPROPYLMALATE DEHYDRATASE SMALL SUBUNIT 2-RELATED-RELATED"/>
    <property type="match status" value="1"/>
</dbReference>
<dbReference type="Gene3D" id="3.20.19.10">
    <property type="entry name" value="Aconitase, domain 4"/>
    <property type="match status" value="1"/>
</dbReference>
<gene>
    <name evidence="7" type="primary">leuD</name>
    <name evidence="9" type="ORF">J3R75_002151</name>
</gene>
<evidence type="ECO:0000256" key="2">
    <source>
        <dbReference type="ARBA" id="ARBA00002695"/>
    </source>
</evidence>
<dbReference type="InterPro" id="IPR015928">
    <property type="entry name" value="Aconitase/3IPM_dehydase_swvl"/>
</dbReference>
<evidence type="ECO:0000313" key="10">
    <source>
        <dbReference type="Proteomes" id="UP001238163"/>
    </source>
</evidence>
<dbReference type="NCBIfam" id="TIGR02087">
    <property type="entry name" value="LEUD_arch"/>
    <property type="match status" value="1"/>
</dbReference>
<dbReference type="Pfam" id="PF00694">
    <property type="entry name" value="Aconitase_C"/>
    <property type="match status" value="1"/>
</dbReference>
<evidence type="ECO:0000256" key="6">
    <source>
        <dbReference type="ARBA" id="ARBA00023239"/>
    </source>
</evidence>
<protein>
    <recommendedName>
        <fullName evidence="7">3-isopropylmalate dehydratase small subunit</fullName>
        <ecNumber evidence="7">4.2.1.33</ecNumber>
    </recommendedName>
    <alternativeName>
        <fullName evidence="7">Alpha-IPM isomerase</fullName>
        <shortName evidence="7">IPMI</shortName>
    </alternativeName>
    <alternativeName>
        <fullName evidence="7">Isopropylmalate isomerase</fullName>
    </alternativeName>
</protein>
<organism evidence="9 10">
    <name type="scientific">Oligosphaera ethanolica</name>
    <dbReference type="NCBI Taxonomy" id="760260"/>
    <lineage>
        <taxon>Bacteria</taxon>
        <taxon>Pseudomonadati</taxon>
        <taxon>Lentisphaerota</taxon>
        <taxon>Oligosphaeria</taxon>
        <taxon>Oligosphaerales</taxon>
        <taxon>Oligosphaeraceae</taxon>
        <taxon>Oligosphaera</taxon>
    </lineage>
</organism>
<comment type="catalytic activity">
    <reaction evidence="1 7">
        <text>(2R,3S)-3-isopropylmalate = (2S)-2-isopropylmalate</text>
        <dbReference type="Rhea" id="RHEA:32287"/>
        <dbReference type="ChEBI" id="CHEBI:1178"/>
        <dbReference type="ChEBI" id="CHEBI:35121"/>
        <dbReference type="EC" id="4.2.1.33"/>
    </reaction>
</comment>
<dbReference type="PANTHER" id="PTHR43345:SF2">
    <property type="entry name" value="3-ISOPROPYLMALATE DEHYDRATASE SMALL SUBUNIT 1"/>
    <property type="match status" value="1"/>
</dbReference>
<keyword evidence="6 7" id="KW-0456">Lyase</keyword>
<dbReference type="SUPFAM" id="SSF52016">
    <property type="entry name" value="LeuD/IlvD-like"/>
    <property type="match status" value="1"/>
</dbReference>
<evidence type="ECO:0000259" key="8">
    <source>
        <dbReference type="Pfam" id="PF00694"/>
    </source>
</evidence>
<dbReference type="InterPro" id="IPR011827">
    <property type="entry name" value="LeuD_type2/HacB/DmdB"/>
</dbReference>
<dbReference type="CDD" id="cd01577">
    <property type="entry name" value="IPMI_Swivel"/>
    <property type="match status" value="1"/>
</dbReference>
<dbReference type="RefSeq" id="WP_307261468.1">
    <property type="nucleotide sequence ID" value="NZ_JAUSVL010000001.1"/>
</dbReference>
<comment type="pathway">
    <text evidence="3 7">Amino-acid biosynthesis; L-leucine biosynthesis; L-leucine from 3-methyl-2-oxobutanoate: step 2/4.</text>
</comment>
<dbReference type="GO" id="GO:0009098">
    <property type="term" value="P:L-leucine biosynthetic process"/>
    <property type="evidence" value="ECO:0007669"/>
    <property type="project" value="UniProtKB-UniRule"/>
</dbReference>
<evidence type="ECO:0000256" key="7">
    <source>
        <dbReference type="HAMAP-Rule" id="MF_01032"/>
    </source>
</evidence>
<evidence type="ECO:0000256" key="3">
    <source>
        <dbReference type="ARBA" id="ARBA00004729"/>
    </source>
</evidence>
<dbReference type="EMBL" id="JAUSVL010000001">
    <property type="protein sequence ID" value="MDQ0290044.1"/>
    <property type="molecule type" value="Genomic_DNA"/>
</dbReference>
<sequence length="159" mass="17389">MKITGTVIRYGDNVDTDVIIPARYLNTSDHKELAAHCMEDIDATFVGRVKPGDIMVGGNNFGCGSSREHAPIAIKESGIACVVAKSFARIFYRNAINTGLAIVEFDGDIDEGDQLEIDFDKGWIRNLSKNTEGSFPPFPTFLQKIISKGGLFQAMEELA</sequence>
<keyword evidence="7" id="KW-0028">Amino-acid biosynthesis</keyword>
<evidence type="ECO:0000313" key="9">
    <source>
        <dbReference type="EMBL" id="MDQ0290044.1"/>
    </source>
</evidence>
<comment type="subunit">
    <text evidence="5 7">Heterodimer of LeuC and LeuD.</text>
</comment>
<name>A0AAE3VH35_9BACT</name>
<evidence type="ECO:0000256" key="1">
    <source>
        <dbReference type="ARBA" id="ARBA00000491"/>
    </source>
</evidence>
<evidence type="ECO:0000256" key="5">
    <source>
        <dbReference type="ARBA" id="ARBA00011271"/>
    </source>
</evidence>
<accession>A0AAE3VH35</accession>
<reference evidence="9" key="1">
    <citation type="submission" date="2023-07" db="EMBL/GenBank/DDBJ databases">
        <title>Genomic Encyclopedia of Type Strains, Phase IV (KMG-IV): sequencing the most valuable type-strain genomes for metagenomic binning, comparative biology and taxonomic classification.</title>
        <authorList>
            <person name="Goeker M."/>
        </authorList>
    </citation>
    <scope>NUCLEOTIDE SEQUENCE</scope>
    <source>
        <strain evidence="9">DSM 24202</strain>
    </source>
</reference>
<dbReference type="Proteomes" id="UP001238163">
    <property type="component" value="Unassembled WGS sequence"/>
</dbReference>
<dbReference type="InterPro" id="IPR000573">
    <property type="entry name" value="AconitaseA/IPMdHydase_ssu_swvl"/>
</dbReference>
<keyword evidence="7" id="KW-0432">Leucine biosynthesis</keyword>
<feature type="domain" description="Aconitase A/isopropylmalate dehydratase small subunit swivel" evidence="8">
    <location>
        <begin position="39"/>
        <end position="105"/>
    </location>
</feature>
<comment type="similarity">
    <text evidence="4 7">Belongs to the LeuD family. LeuD type 2 subfamily.</text>
</comment>